<name>A0A113RA51_PLABE</name>
<evidence type="ECO:0000313" key="6">
    <source>
        <dbReference type="Proteomes" id="UP000069549"/>
    </source>
</evidence>
<sequence length="356" mass="43385">MPESKIIQWKQKGENSDDEYSDDEYSDEDQYNNEEDSENEYTDGEITETEEREDKNLIAGTNSNKSPKNVSVNNDTTRLDKTGSKSSVISFIKKKPTSYRNLTEYWKRRRWKKYLKKVDNEWQLLNLGIENVIKKMIERNNAELEKWKTQQAHKWLHSNNLYAQYASLYKKITPSIEIDNVIEQMGNKLKEKIYNRWNNLQTENENNIRKWVIEQWNEWKNAKIISWLMCDWKRNENEKWVQWKNKYRYHIKYAPNRNEYHVWQKRTNIEKKQWSNWVRIKEDHYIYNIEILCNKEKNAYKKSIIKWINDIADNFVKNPQLRLWIEQQQVKPFPRKKLLKGSKVKSSERSNIEINA</sequence>
<evidence type="ECO:0000313" key="8">
    <source>
        <dbReference type="Proteomes" id="UP000516480"/>
    </source>
</evidence>
<feature type="compositionally biased region" description="Acidic residues" evidence="1">
    <location>
        <begin position="16"/>
        <end position="51"/>
    </location>
</feature>
<dbReference type="AlphaFoldDB" id="A0A113RA51"/>
<feature type="compositionally biased region" description="Low complexity" evidence="1">
    <location>
        <begin position="62"/>
        <end position="74"/>
    </location>
</feature>
<evidence type="ECO:0000313" key="7">
    <source>
        <dbReference type="Proteomes" id="UP000220214"/>
    </source>
</evidence>
<protein>
    <submittedName>
        <fullName evidence="3">Tryptophan-Threonine-rich plasmodium antigen C terminal, putative</fullName>
    </submittedName>
</protein>
<organism evidence="3 6">
    <name type="scientific">Plasmodium berghei</name>
    <dbReference type="NCBI Taxonomy" id="5821"/>
    <lineage>
        <taxon>Eukaryota</taxon>
        <taxon>Sar</taxon>
        <taxon>Alveolata</taxon>
        <taxon>Apicomplexa</taxon>
        <taxon>Aconoidasida</taxon>
        <taxon>Haemosporida</taxon>
        <taxon>Plasmodiidae</taxon>
        <taxon>Plasmodium</taxon>
        <taxon>Plasmodium (Vinckeia)</taxon>
    </lineage>
</organism>
<dbReference type="EMBL" id="LT614633">
    <property type="protein sequence ID" value="SCN23744.1"/>
    <property type="molecule type" value="Genomic_DNA"/>
</dbReference>
<evidence type="ECO:0000313" key="4">
    <source>
        <dbReference type="EMBL" id="SCM20099.1"/>
    </source>
</evidence>
<dbReference type="Proteomes" id="UP000516480">
    <property type="component" value="Chromosome 7"/>
</dbReference>
<dbReference type="VEuPathDB" id="PlasmoDB:PBANKA_0837061"/>
<dbReference type="EMBL" id="LT160027">
    <property type="protein sequence ID" value="CXI22440.1"/>
    <property type="molecule type" value="Genomic_DNA"/>
</dbReference>
<evidence type="ECO:0000313" key="3">
    <source>
        <dbReference type="EMBL" id="CXI22440.1"/>
    </source>
</evidence>
<evidence type="ECO:0000256" key="1">
    <source>
        <dbReference type="SAM" id="MobiDB-lite"/>
    </source>
</evidence>
<dbReference type="EMBL" id="LT608143">
    <property type="protein sequence ID" value="SCM20099.1"/>
    <property type="molecule type" value="Genomic_DNA"/>
</dbReference>
<feature type="region of interest" description="Disordered" evidence="1">
    <location>
        <begin position="1"/>
        <end position="81"/>
    </location>
</feature>
<evidence type="ECO:0000313" key="5">
    <source>
        <dbReference type="EMBL" id="SCN23744.1"/>
    </source>
</evidence>
<dbReference type="Proteomes" id="UP000220214">
    <property type="component" value="Chromosome 7"/>
</dbReference>
<reference evidence="3 6" key="1">
    <citation type="submission" date="2016-02" db="EMBL/GenBank/DDBJ databases">
        <authorList>
            <consortium name="Pathogen Informatics"/>
        </authorList>
    </citation>
    <scope>NUCLEOTIDE SEQUENCE [LARGE SCALE GENOMIC DNA]</scope>
    <source>
        <strain evidence="3 6">K173</strain>
        <strain evidence="4 8">NK65 ny</strain>
        <strain evidence="5 7">NK65e</strain>
    </source>
</reference>
<evidence type="ECO:0000259" key="2">
    <source>
        <dbReference type="Pfam" id="PF12319"/>
    </source>
</evidence>
<dbReference type="Proteomes" id="UP000069549">
    <property type="component" value="Chromosome 7"/>
</dbReference>
<dbReference type="Pfam" id="PF12319">
    <property type="entry name" value="TryThrA_C"/>
    <property type="match status" value="1"/>
</dbReference>
<feature type="domain" description="Tryptophan/threonine-rich plasmodium antigen C-terminal" evidence="2">
    <location>
        <begin position="110"/>
        <end position="324"/>
    </location>
</feature>
<dbReference type="InterPro" id="IPR022089">
    <property type="entry name" value="Plasmodium-antigen_C"/>
</dbReference>
<proteinExistence type="predicted"/>
<accession>A0A113RA51</accession>
<gene>
    <name evidence="3" type="ORF">PBK173_000120500</name>
    <name evidence="5" type="ORF">PBNK65E_000113900</name>
    <name evidence="4" type="ORF">PBNK65NY_000113200</name>
</gene>